<dbReference type="InterPro" id="IPR013968">
    <property type="entry name" value="PKS_KR"/>
</dbReference>
<organism evidence="4 5">
    <name type="scientific">Aspergillus fumigatiaffinis</name>
    <dbReference type="NCBI Taxonomy" id="340414"/>
    <lineage>
        <taxon>Eukaryota</taxon>
        <taxon>Fungi</taxon>
        <taxon>Dikarya</taxon>
        <taxon>Ascomycota</taxon>
        <taxon>Pezizomycotina</taxon>
        <taxon>Eurotiomycetes</taxon>
        <taxon>Eurotiomycetidae</taxon>
        <taxon>Eurotiales</taxon>
        <taxon>Aspergillaceae</taxon>
        <taxon>Aspergillus</taxon>
        <taxon>Aspergillus subgen. Fumigati</taxon>
    </lineage>
</organism>
<gene>
    <name evidence="4" type="ORF">CNMCM6805_000923</name>
</gene>
<protein>
    <recommendedName>
        <fullName evidence="3">Carrier domain-containing protein</fullName>
    </recommendedName>
</protein>
<dbReference type="Pfam" id="PF08659">
    <property type="entry name" value="KR"/>
    <property type="match status" value="1"/>
</dbReference>
<dbReference type="GO" id="GO:0006633">
    <property type="term" value="P:fatty acid biosynthetic process"/>
    <property type="evidence" value="ECO:0007669"/>
    <property type="project" value="TreeGrafter"/>
</dbReference>
<sequence>MEPFLANRSYCCVDRAHAMRERPASVGKVMERWLWMYAQGLLTPVSPMTVFKASEIEAGFRHLQNGDHIGKAVVAIPSNMSEIPSIPGPQECQLDPEACYLLTGGTGGLGKSIATWMVEQGARELVLLSRSAGKSEADQAFFAELNTMGCKVTGVAGRAEVPEDIERAISSASKPIKGVVHLAMVLRDGPLVDLTYEEWNGAVAPKVQGAWNLHNAFKNRPALDFFVMTSSLVTLVDQPGQGNYAAANTFLETFTQYRHKRGLPASVLGICPIDDIGFVAEIPALRKKLKAQGLFFLPERELLDYMHLAILNLYPPAASQEAVSDPTQSWTSSGYIIMGLPAETHLEDPNCQVSWRRDRRMGMYHNIPKGSESGESSGANSNSLKSFLGRAADEPALLLDKASTDYLAEEIGRRIFRFMMKPEEDLELGLGLPQIGMDSLMAIELRRWWKQAFGLDISVLEIMGAGTLEQLGRVAGQALHAKYEGVGKK</sequence>
<dbReference type="Proteomes" id="UP000653565">
    <property type="component" value="Unassembled WGS sequence"/>
</dbReference>
<dbReference type="SMART" id="SM00822">
    <property type="entry name" value="PKS_KR"/>
    <property type="match status" value="1"/>
</dbReference>
<dbReference type="GO" id="GO:0004312">
    <property type="term" value="F:fatty acid synthase activity"/>
    <property type="evidence" value="ECO:0007669"/>
    <property type="project" value="TreeGrafter"/>
</dbReference>
<comment type="caution">
    <text evidence="4">The sequence shown here is derived from an EMBL/GenBank/DDBJ whole genome shotgun (WGS) entry which is preliminary data.</text>
</comment>
<dbReference type="GO" id="GO:0044550">
    <property type="term" value="P:secondary metabolite biosynthetic process"/>
    <property type="evidence" value="ECO:0007669"/>
    <property type="project" value="TreeGrafter"/>
</dbReference>
<proteinExistence type="predicted"/>
<accession>A0A8H4HF86</accession>
<evidence type="ECO:0000259" key="3">
    <source>
        <dbReference type="PROSITE" id="PS50075"/>
    </source>
</evidence>
<evidence type="ECO:0000256" key="2">
    <source>
        <dbReference type="ARBA" id="ARBA00022553"/>
    </source>
</evidence>
<feature type="domain" description="Carrier" evidence="3">
    <location>
        <begin position="394"/>
        <end position="479"/>
    </location>
</feature>
<dbReference type="SMART" id="SM00823">
    <property type="entry name" value="PKS_PP"/>
    <property type="match status" value="1"/>
</dbReference>
<dbReference type="InterPro" id="IPR036291">
    <property type="entry name" value="NAD(P)-bd_dom_sf"/>
</dbReference>
<name>A0A8H4HF86_9EURO</name>
<dbReference type="Pfam" id="PF00550">
    <property type="entry name" value="PP-binding"/>
    <property type="match status" value="1"/>
</dbReference>
<reference evidence="4" key="2">
    <citation type="submission" date="2020-04" db="EMBL/GenBank/DDBJ databases">
        <authorList>
            <person name="Santos R.A.C."/>
            <person name="Steenwyk J.L."/>
            <person name="Rivero-Menendez O."/>
            <person name="Mead M.E."/>
            <person name="Silva L.P."/>
            <person name="Bastos R.W."/>
            <person name="Alastruey-Izquierdo A."/>
            <person name="Goldman G.H."/>
            <person name="Rokas A."/>
        </authorList>
    </citation>
    <scope>NUCLEOTIDE SEQUENCE</scope>
    <source>
        <strain evidence="4">CNM-CM6805</strain>
    </source>
</reference>
<dbReference type="PROSITE" id="PS50075">
    <property type="entry name" value="CARRIER"/>
    <property type="match status" value="1"/>
</dbReference>
<dbReference type="SUPFAM" id="SSF51735">
    <property type="entry name" value="NAD(P)-binding Rossmann-fold domains"/>
    <property type="match status" value="1"/>
</dbReference>
<dbReference type="EMBL" id="JAAAPX010000011">
    <property type="protein sequence ID" value="KAF4243529.1"/>
    <property type="molecule type" value="Genomic_DNA"/>
</dbReference>
<dbReference type="InterPro" id="IPR057326">
    <property type="entry name" value="KR_dom"/>
</dbReference>
<evidence type="ECO:0000256" key="1">
    <source>
        <dbReference type="ARBA" id="ARBA00022450"/>
    </source>
</evidence>
<dbReference type="Gene3D" id="1.10.1200.10">
    <property type="entry name" value="ACP-like"/>
    <property type="match status" value="1"/>
</dbReference>
<dbReference type="InterPro" id="IPR020806">
    <property type="entry name" value="PKS_PP-bd"/>
</dbReference>
<keyword evidence="5" id="KW-1185">Reference proteome</keyword>
<dbReference type="GO" id="GO:0031177">
    <property type="term" value="F:phosphopantetheine binding"/>
    <property type="evidence" value="ECO:0007669"/>
    <property type="project" value="InterPro"/>
</dbReference>
<dbReference type="PANTHER" id="PTHR43775">
    <property type="entry name" value="FATTY ACID SYNTHASE"/>
    <property type="match status" value="1"/>
</dbReference>
<dbReference type="InterPro" id="IPR050091">
    <property type="entry name" value="PKS_NRPS_Biosynth_Enz"/>
</dbReference>
<dbReference type="PANTHER" id="PTHR43775:SF46">
    <property type="entry name" value="FUMIGERMIN SYNTHASE"/>
    <property type="match status" value="1"/>
</dbReference>
<reference evidence="4" key="1">
    <citation type="journal article" date="2020" name="bioRxiv">
        <title>Genomic and phenotypic heterogeneity of clinical isolates of the human pathogens Aspergillus fumigatus, Aspergillus lentulus and Aspergillus fumigatiaffinis.</title>
        <authorList>
            <person name="dos Santos R.A.C."/>
            <person name="Steenwyk J.L."/>
            <person name="Rivero-Menendez O."/>
            <person name="Mead M.E."/>
            <person name="Silva L.P."/>
            <person name="Bastos R.W."/>
            <person name="Alastruey-Izquierdo A."/>
            <person name="Goldman G.H."/>
            <person name="Rokas A."/>
        </authorList>
    </citation>
    <scope>NUCLEOTIDE SEQUENCE</scope>
    <source>
        <strain evidence="4">CNM-CM6805</strain>
    </source>
</reference>
<dbReference type="Gene3D" id="3.40.50.720">
    <property type="entry name" value="NAD(P)-binding Rossmann-like Domain"/>
    <property type="match status" value="2"/>
</dbReference>
<evidence type="ECO:0000313" key="5">
    <source>
        <dbReference type="Proteomes" id="UP000653565"/>
    </source>
</evidence>
<dbReference type="SUPFAM" id="SSF47336">
    <property type="entry name" value="ACP-like"/>
    <property type="match status" value="1"/>
</dbReference>
<dbReference type="Gene3D" id="3.90.180.10">
    <property type="entry name" value="Medium-chain alcohol dehydrogenases, catalytic domain"/>
    <property type="match status" value="1"/>
</dbReference>
<dbReference type="InterPro" id="IPR009081">
    <property type="entry name" value="PP-bd_ACP"/>
</dbReference>
<evidence type="ECO:0000313" key="4">
    <source>
        <dbReference type="EMBL" id="KAF4243529.1"/>
    </source>
</evidence>
<keyword evidence="2" id="KW-0597">Phosphoprotein</keyword>
<dbReference type="AlphaFoldDB" id="A0A8H4HF86"/>
<keyword evidence="1" id="KW-0596">Phosphopantetheine</keyword>
<dbReference type="InterPro" id="IPR036736">
    <property type="entry name" value="ACP-like_sf"/>
</dbReference>